<feature type="domain" description="Response regulatory" evidence="3">
    <location>
        <begin position="12"/>
        <end position="126"/>
    </location>
</feature>
<keyword evidence="2" id="KW-0175">Coiled coil</keyword>
<reference evidence="6 7" key="1">
    <citation type="submission" date="2019-07" db="EMBL/GenBank/DDBJ databases">
        <title>Sulfurimonas paralvinellae sp. nov., a novel mesophilic, hydrogen- and sulfur-oxidizing chemolithoautotroph within the Epsilonproteo- bacteria isolated from a deep-sea hydrothermal vent polychaete nest, reclassification of Thiomicrospira denitrificans as Sulfurimonas denitrificans comb. nov. and emended description of the genus Sulfurimonas.</title>
        <authorList>
            <person name="Wang S."/>
            <person name="Jiang L."/>
            <person name="Shao Z."/>
        </authorList>
    </citation>
    <scope>NUCLEOTIDE SEQUENCE [LARGE SCALE GENOMIC DNA]</scope>
    <source>
        <strain evidence="6 7">GO25</strain>
    </source>
</reference>
<dbReference type="PROSITE" id="PS50883">
    <property type="entry name" value="EAL"/>
    <property type="match status" value="1"/>
</dbReference>
<dbReference type="InterPro" id="IPR029787">
    <property type="entry name" value="Nucleotide_cyclase"/>
</dbReference>
<dbReference type="AlphaFoldDB" id="A0A7M1B745"/>
<dbReference type="RefSeq" id="WP_193111767.1">
    <property type="nucleotide sequence ID" value="NZ_CP041406.1"/>
</dbReference>
<evidence type="ECO:0000256" key="1">
    <source>
        <dbReference type="PROSITE-ProRule" id="PRU00169"/>
    </source>
</evidence>
<dbReference type="GO" id="GO:0071111">
    <property type="term" value="F:cyclic-guanylate-specific phosphodiesterase activity"/>
    <property type="evidence" value="ECO:0007669"/>
    <property type="project" value="InterPro"/>
</dbReference>
<dbReference type="InterPro" id="IPR011006">
    <property type="entry name" value="CheY-like_superfamily"/>
</dbReference>
<dbReference type="PROSITE" id="PS50887">
    <property type="entry name" value="GGDEF"/>
    <property type="match status" value="1"/>
</dbReference>
<feature type="modified residue" description="4-aspartylphosphate" evidence="1">
    <location>
        <position position="61"/>
    </location>
</feature>
<keyword evidence="1" id="KW-0597">Phosphoprotein</keyword>
<dbReference type="GO" id="GO:0000160">
    <property type="term" value="P:phosphorelay signal transduction system"/>
    <property type="evidence" value="ECO:0007669"/>
    <property type="project" value="InterPro"/>
</dbReference>
<dbReference type="SUPFAM" id="SSF55073">
    <property type="entry name" value="Nucleotide cyclase"/>
    <property type="match status" value="1"/>
</dbReference>
<dbReference type="CDD" id="cd01949">
    <property type="entry name" value="GGDEF"/>
    <property type="match status" value="1"/>
</dbReference>
<dbReference type="Gene3D" id="3.30.70.270">
    <property type="match status" value="1"/>
</dbReference>
<dbReference type="InterPro" id="IPR035919">
    <property type="entry name" value="EAL_sf"/>
</dbReference>
<feature type="domain" description="EAL" evidence="4">
    <location>
        <begin position="318"/>
        <end position="557"/>
    </location>
</feature>
<dbReference type="InterPro" id="IPR050706">
    <property type="entry name" value="Cyclic-di-GMP_PDE-like"/>
</dbReference>
<feature type="domain" description="GGDEF" evidence="5">
    <location>
        <begin position="180"/>
        <end position="307"/>
    </location>
</feature>
<dbReference type="KEGG" id="spal:FM071_04190"/>
<evidence type="ECO:0000259" key="3">
    <source>
        <dbReference type="PROSITE" id="PS50110"/>
    </source>
</evidence>
<dbReference type="Gene3D" id="3.40.50.2300">
    <property type="match status" value="1"/>
</dbReference>
<evidence type="ECO:0000259" key="5">
    <source>
        <dbReference type="PROSITE" id="PS50887"/>
    </source>
</evidence>
<accession>A0A7M1B745</accession>
<dbReference type="Gene3D" id="3.20.20.450">
    <property type="entry name" value="EAL domain"/>
    <property type="match status" value="1"/>
</dbReference>
<dbReference type="Pfam" id="PF00563">
    <property type="entry name" value="EAL"/>
    <property type="match status" value="1"/>
</dbReference>
<evidence type="ECO:0000313" key="7">
    <source>
        <dbReference type="Proteomes" id="UP000593580"/>
    </source>
</evidence>
<proteinExistence type="predicted"/>
<dbReference type="InterPro" id="IPR001633">
    <property type="entry name" value="EAL_dom"/>
</dbReference>
<dbReference type="SUPFAM" id="SSF52172">
    <property type="entry name" value="CheY-like"/>
    <property type="match status" value="1"/>
</dbReference>
<dbReference type="CDD" id="cd01948">
    <property type="entry name" value="EAL"/>
    <property type="match status" value="1"/>
</dbReference>
<dbReference type="Pfam" id="PF00990">
    <property type="entry name" value="GGDEF"/>
    <property type="match status" value="1"/>
</dbReference>
<dbReference type="SMART" id="SM00052">
    <property type="entry name" value="EAL"/>
    <property type="match status" value="1"/>
</dbReference>
<protein>
    <submittedName>
        <fullName evidence="6">EAL domain-containing protein</fullName>
    </submittedName>
</protein>
<evidence type="ECO:0000313" key="6">
    <source>
        <dbReference type="EMBL" id="QOP45524.1"/>
    </source>
</evidence>
<dbReference type="InterPro" id="IPR001789">
    <property type="entry name" value="Sig_transdc_resp-reg_receiver"/>
</dbReference>
<dbReference type="NCBIfam" id="TIGR00254">
    <property type="entry name" value="GGDEF"/>
    <property type="match status" value="1"/>
</dbReference>
<dbReference type="PANTHER" id="PTHR33121">
    <property type="entry name" value="CYCLIC DI-GMP PHOSPHODIESTERASE PDEF"/>
    <property type="match status" value="1"/>
</dbReference>
<evidence type="ECO:0000256" key="2">
    <source>
        <dbReference type="SAM" id="Coils"/>
    </source>
</evidence>
<dbReference type="PROSITE" id="PS50110">
    <property type="entry name" value="RESPONSE_REGULATORY"/>
    <property type="match status" value="1"/>
</dbReference>
<dbReference type="SMART" id="SM00267">
    <property type="entry name" value="GGDEF"/>
    <property type="match status" value="1"/>
</dbReference>
<dbReference type="Proteomes" id="UP000593580">
    <property type="component" value="Chromosome"/>
</dbReference>
<dbReference type="PANTHER" id="PTHR33121:SF71">
    <property type="entry name" value="OXYGEN SENSOR PROTEIN DOSP"/>
    <property type="match status" value="1"/>
</dbReference>
<evidence type="ECO:0000259" key="4">
    <source>
        <dbReference type="PROSITE" id="PS50883"/>
    </source>
</evidence>
<dbReference type="Pfam" id="PF00072">
    <property type="entry name" value="Response_reg"/>
    <property type="match status" value="1"/>
</dbReference>
<keyword evidence="7" id="KW-1185">Reference proteome</keyword>
<dbReference type="SMART" id="SM00448">
    <property type="entry name" value="REC"/>
    <property type="match status" value="1"/>
</dbReference>
<name>A0A7M1B745_9BACT</name>
<dbReference type="InterPro" id="IPR000160">
    <property type="entry name" value="GGDEF_dom"/>
</dbReference>
<dbReference type="InterPro" id="IPR043128">
    <property type="entry name" value="Rev_trsase/Diguanyl_cyclase"/>
</dbReference>
<dbReference type="CDD" id="cd17536">
    <property type="entry name" value="REC_YesN-like"/>
    <property type="match status" value="1"/>
</dbReference>
<feature type="coiled-coil region" evidence="2">
    <location>
        <begin position="132"/>
        <end position="159"/>
    </location>
</feature>
<dbReference type="SUPFAM" id="SSF141868">
    <property type="entry name" value="EAL domain-like"/>
    <property type="match status" value="1"/>
</dbReference>
<organism evidence="6 7">
    <name type="scientific">Sulfurimonas paralvinellae</name>
    <dbReference type="NCBI Taxonomy" id="317658"/>
    <lineage>
        <taxon>Bacteria</taxon>
        <taxon>Pseudomonadati</taxon>
        <taxon>Campylobacterota</taxon>
        <taxon>Epsilonproteobacteria</taxon>
        <taxon>Campylobacterales</taxon>
        <taxon>Sulfurimonadaceae</taxon>
        <taxon>Sulfurimonas</taxon>
    </lineage>
</organism>
<gene>
    <name evidence="6" type="ORF">FM071_04190</name>
</gene>
<dbReference type="EMBL" id="CP041406">
    <property type="protein sequence ID" value="QOP45524.1"/>
    <property type="molecule type" value="Genomic_DNA"/>
</dbReference>
<sequence>MKKLKEFTNKLDVLYVEDEKESREQLSEIFKLLFHSLDTAFDGEDALQKYQMKEYDIILTDINMPRMNGIELAQRIKTLNPAQAIVVISAHNDSEYLLQAINLGIDNFIIKPVQMEQLKLVLTKVSNLIYAQNISQRYKEELERELEEKTAKLSHQLITDELTGLLNRNALVKLSNEKNKNRVLLLISIDNFDHINIAYGYDNGDRLLQEVANFLKSRIPKEAKLYRVNSNEFAIISFDKTVSEMNDFAKIVQDEISHHKINVNKLSMKITITIAITEGDDCLLKNAHIALKEAQQIGKNRINIYQKNSPIELLQLKIQEYMPKLRKIIAKKYIVPYFQPIVNNETQTIEKYECLARIVDDSGEVQSPLNFIDIAEMTGMIPDITRIMIDKSFQMFQHNDYEFSINISEYDLNDGYLHKYLEKKLKKYGIDASRIVIEVLEGISAIGAKKSMEQLLDLKANGFKIAIDDFGVQNSNFERVHAMHVDFIKIDGSFIKNIYNNEKSYTVAKTISEFGKSIGAKIIAEYVHSKDVQDIVLELGIEYSQGYYFSPPLKTLQ</sequence>